<evidence type="ECO:0000313" key="2">
    <source>
        <dbReference type="EMBL" id="XAI71196.1"/>
    </source>
</evidence>
<name>A0AAU6W3F5_9VIRU</name>
<proteinExistence type="predicted"/>
<dbReference type="EMBL" id="PP179332">
    <property type="protein sequence ID" value="XAI71196.1"/>
    <property type="molecule type" value="Genomic_DNA"/>
</dbReference>
<sequence length="122" mass="13929">MMRCFDNRLPGVAPLPPPPERRNARRQLTRTEKQQATAAQAKCGCGSCLSLDRQEQGIRQCPACERRDAPHRTGDWWDETRRMYGRDLDDETLNRVAAALEEISDVIKYGTGRLVITIEQED</sequence>
<accession>A0AAU6W3F5</accession>
<protein>
    <submittedName>
        <fullName evidence="2">Uncharacterized protein</fullName>
    </submittedName>
</protein>
<gene>
    <name evidence="2" type="ORF">Cygsa01_00150</name>
</gene>
<feature type="region of interest" description="Disordered" evidence="1">
    <location>
        <begin position="1"/>
        <end position="33"/>
    </location>
</feature>
<organism evidence="2">
    <name type="scientific">Pseudomonas phage Cygsa01</name>
    <dbReference type="NCBI Taxonomy" id="3138529"/>
    <lineage>
        <taxon>Viruses</taxon>
    </lineage>
</organism>
<reference evidence="2" key="1">
    <citation type="journal article" date="2024" name="J. Gen. Virol.">
        <title>Novel phages of Pseudomonas syringae unveil numerous potential auxiliary metabolic genes.</title>
        <authorList>
            <person name="Feltin C."/>
            <person name="Garneau J.R."/>
            <person name="Morris C.E."/>
            <person name="Berard A."/>
            <person name="Torres-Barcelo C."/>
        </authorList>
    </citation>
    <scope>NUCLEOTIDE SEQUENCE</scope>
</reference>
<evidence type="ECO:0000256" key="1">
    <source>
        <dbReference type="SAM" id="MobiDB-lite"/>
    </source>
</evidence>